<proteinExistence type="inferred from homology"/>
<dbReference type="PANTHER" id="PTHR47969:SF21">
    <property type="entry name" value="KINESIN-LIKE PROTEIN"/>
    <property type="match status" value="1"/>
</dbReference>
<evidence type="ECO:0000313" key="15">
    <source>
        <dbReference type="Proteomes" id="UP001485043"/>
    </source>
</evidence>
<feature type="domain" description="Kinesin motor" evidence="13">
    <location>
        <begin position="10"/>
        <end position="342"/>
    </location>
</feature>
<dbReference type="PANTHER" id="PTHR47969">
    <property type="entry name" value="CHROMOSOME-ASSOCIATED KINESIN KIF4A-RELATED"/>
    <property type="match status" value="1"/>
</dbReference>
<keyword evidence="6 11" id="KW-0175">Coiled coil</keyword>
<dbReference type="Pfam" id="PF00225">
    <property type="entry name" value="Kinesin"/>
    <property type="match status" value="1"/>
</dbReference>
<dbReference type="InterPro" id="IPR027417">
    <property type="entry name" value="P-loop_NTPase"/>
</dbReference>
<dbReference type="PROSITE" id="PS00411">
    <property type="entry name" value="KINESIN_MOTOR_1"/>
    <property type="match status" value="1"/>
</dbReference>
<evidence type="ECO:0000256" key="9">
    <source>
        <dbReference type="PROSITE-ProRule" id="PRU00283"/>
    </source>
</evidence>
<dbReference type="InterPro" id="IPR036961">
    <property type="entry name" value="Kinesin_motor_dom_sf"/>
</dbReference>
<feature type="region of interest" description="Disordered" evidence="12">
    <location>
        <begin position="415"/>
        <end position="464"/>
    </location>
</feature>
<keyword evidence="15" id="KW-1185">Reference proteome</keyword>
<feature type="compositionally biased region" description="Low complexity" evidence="12">
    <location>
        <begin position="415"/>
        <end position="440"/>
    </location>
</feature>
<keyword evidence="3 10" id="KW-0493">Microtubule</keyword>
<dbReference type="SMART" id="SM00129">
    <property type="entry name" value="KISc"/>
    <property type="match status" value="1"/>
</dbReference>
<evidence type="ECO:0000256" key="6">
    <source>
        <dbReference type="ARBA" id="ARBA00023054"/>
    </source>
</evidence>
<keyword evidence="4 9" id="KW-0547">Nucleotide-binding</keyword>
<accession>A0AAW1T5E6</accession>
<evidence type="ECO:0000256" key="8">
    <source>
        <dbReference type="ARBA" id="ARBA00023212"/>
    </source>
</evidence>
<feature type="region of interest" description="Disordered" evidence="12">
    <location>
        <begin position="656"/>
        <end position="675"/>
    </location>
</feature>
<feature type="region of interest" description="Disordered" evidence="12">
    <location>
        <begin position="484"/>
        <end position="507"/>
    </location>
</feature>
<keyword evidence="7 9" id="KW-0505">Motor protein</keyword>
<keyword evidence="8" id="KW-0206">Cytoskeleton</keyword>
<dbReference type="GO" id="GO:0007018">
    <property type="term" value="P:microtubule-based movement"/>
    <property type="evidence" value="ECO:0007669"/>
    <property type="project" value="InterPro"/>
</dbReference>
<dbReference type="EMBL" id="JALJOV010000355">
    <property type="protein sequence ID" value="KAK9864428.1"/>
    <property type="molecule type" value="Genomic_DNA"/>
</dbReference>
<dbReference type="InterPro" id="IPR019821">
    <property type="entry name" value="Kinesin_motor_CS"/>
</dbReference>
<evidence type="ECO:0000256" key="11">
    <source>
        <dbReference type="SAM" id="Coils"/>
    </source>
</evidence>
<dbReference type="PROSITE" id="PS50067">
    <property type="entry name" value="KINESIN_MOTOR_2"/>
    <property type="match status" value="1"/>
</dbReference>
<feature type="coiled-coil region" evidence="11">
    <location>
        <begin position="510"/>
        <end position="548"/>
    </location>
</feature>
<dbReference type="SUPFAM" id="SSF52540">
    <property type="entry name" value="P-loop containing nucleoside triphosphate hydrolases"/>
    <property type="match status" value="1"/>
</dbReference>
<dbReference type="InterPro" id="IPR001752">
    <property type="entry name" value="Kinesin_motor_dom"/>
</dbReference>
<dbReference type="Gene3D" id="3.40.850.10">
    <property type="entry name" value="Kinesin motor domain"/>
    <property type="match status" value="1"/>
</dbReference>
<keyword evidence="5 9" id="KW-0067">ATP-binding</keyword>
<protein>
    <recommendedName>
        <fullName evidence="10">Kinesin-like protein</fullName>
    </recommendedName>
</protein>
<organism evidence="14 15">
    <name type="scientific">Apatococcus fuscideae</name>
    <dbReference type="NCBI Taxonomy" id="2026836"/>
    <lineage>
        <taxon>Eukaryota</taxon>
        <taxon>Viridiplantae</taxon>
        <taxon>Chlorophyta</taxon>
        <taxon>core chlorophytes</taxon>
        <taxon>Trebouxiophyceae</taxon>
        <taxon>Chlorellales</taxon>
        <taxon>Chlorellaceae</taxon>
        <taxon>Apatococcus</taxon>
    </lineage>
</organism>
<evidence type="ECO:0000256" key="3">
    <source>
        <dbReference type="ARBA" id="ARBA00022701"/>
    </source>
</evidence>
<feature type="binding site" evidence="9">
    <location>
        <begin position="97"/>
        <end position="104"/>
    </location>
    <ligand>
        <name>ATP</name>
        <dbReference type="ChEBI" id="CHEBI:30616"/>
    </ligand>
</feature>
<evidence type="ECO:0000259" key="13">
    <source>
        <dbReference type="PROSITE" id="PS50067"/>
    </source>
</evidence>
<evidence type="ECO:0000256" key="7">
    <source>
        <dbReference type="ARBA" id="ARBA00023175"/>
    </source>
</evidence>
<dbReference type="InterPro" id="IPR027640">
    <property type="entry name" value="Kinesin-like_fam"/>
</dbReference>
<dbReference type="PRINTS" id="PR00380">
    <property type="entry name" value="KINESINHEAVY"/>
</dbReference>
<comment type="subcellular location">
    <subcellularLocation>
        <location evidence="1">Cytoplasm</location>
        <location evidence="1">Cytoskeleton</location>
    </subcellularLocation>
</comment>
<evidence type="ECO:0000256" key="1">
    <source>
        <dbReference type="ARBA" id="ARBA00004245"/>
    </source>
</evidence>
<comment type="caution">
    <text evidence="14">The sequence shown here is derived from an EMBL/GenBank/DDBJ whole genome shotgun (WGS) entry which is preliminary data.</text>
</comment>
<gene>
    <name evidence="14" type="ORF">WJX84_000864</name>
</gene>
<feature type="compositionally biased region" description="Low complexity" evidence="12">
    <location>
        <begin position="495"/>
        <end position="507"/>
    </location>
</feature>
<keyword evidence="2" id="KW-0963">Cytoplasm</keyword>
<evidence type="ECO:0000256" key="2">
    <source>
        <dbReference type="ARBA" id="ARBA00022490"/>
    </source>
</evidence>
<dbReference type="FunFam" id="3.40.850.10:FF:000029">
    <property type="entry name" value="Kinesin-like protein KIF17"/>
    <property type="match status" value="1"/>
</dbReference>
<dbReference type="AlphaFoldDB" id="A0AAW1T5E6"/>
<sequence>MVEQKQRSEAVRVVVRCRPLNSKERFEDRTTSLKIDQAGCQISLPGGSQTDTALSKVFTFDSVFGPDCGQEDLFRSTAEPIVEAVLQGFNGTIFTYGQTGAGKTFTMEGDSIAGPDRGIVPRCFEQIFDSIKHSENQEFLVRVSFLELYNEELRDLLARNVKGKLQLREKSSGDVYIKGLHTFVVNSIDDISRVLQVGKKSRTVGKTLMNEDSSRSHSIFTLTVEGMTPKNDKDAGHIHVGTLNLVDLAGSERQSKSGTTGDRFKEATNINLSLSALGNVISALSDGRDGHVPYRESKLTRLLQSSLGGNTKTVMIATVGPADYNMEETLSTLRYASRAKNIQNKPKINEDPKDAVLRDYQEQIARLKAQLEEAKSGKPGPSILGELPSHGVQSIEEIVEQEVRRRLQEQARQAPLQLSATSAGDATAAAADQAAMPASAEAHDLPRPAETLPTTAAPDANESRVELSRRLAVLEKKLLRGQSHSISGPAAATEQDGSSSLDSQLSSQRYEATLRQLEAAQSARETEERQLQDRVAALRDELKFKEDIITRLVPAGHRARMMASLSWDEGQRKWVQRSPGTCLEAVQARRKARPLLPNLASGSLHPSSSEIDALLPDLQLERETLQHHQGNLQEIQAALEAVFKIAQDSISSQRIAAHHGWKPPQPFSSQALQLA</sequence>
<evidence type="ECO:0000256" key="12">
    <source>
        <dbReference type="SAM" id="MobiDB-lite"/>
    </source>
</evidence>
<dbReference type="Proteomes" id="UP001485043">
    <property type="component" value="Unassembled WGS sequence"/>
</dbReference>
<dbReference type="GO" id="GO:0008017">
    <property type="term" value="F:microtubule binding"/>
    <property type="evidence" value="ECO:0007669"/>
    <property type="project" value="InterPro"/>
</dbReference>
<comment type="similarity">
    <text evidence="9 10">Belongs to the TRAFAC class myosin-kinesin ATPase superfamily. Kinesin family.</text>
</comment>
<reference evidence="14 15" key="1">
    <citation type="journal article" date="2024" name="Nat. Commun.">
        <title>Phylogenomics reveals the evolutionary origins of lichenization in chlorophyte algae.</title>
        <authorList>
            <person name="Puginier C."/>
            <person name="Libourel C."/>
            <person name="Otte J."/>
            <person name="Skaloud P."/>
            <person name="Haon M."/>
            <person name="Grisel S."/>
            <person name="Petersen M."/>
            <person name="Berrin J.G."/>
            <person name="Delaux P.M."/>
            <person name="Dal Grande F."/>
            <person name="Keller J."/>
        </authorList>
    </citation>
    <scope>NUCLEOTIDE SEQUENCE [LARGE SCALE GENOMIC DNA]</scope>
    <source>
        <strain evidence="14 15">SAG 2523</strain>
    </source>
</reference>
<name>A0AAW1T5E6_9CHLO</name>
<evidence type="ECO:0000256" key="10">
    <source>
        <dbReference type="RuleBase" id="RU000394"/>
    </source>
</evidence>
<evidence type="ECO:0000256" key="5">
    <source>
        <dbReference type="ARBA" id="ARBA00022840"/>
    </source>
</evidence>
<evidence type="ECO:0000256" key="4">
    <source>
        <dbReference type="ARBA" id="ARBA00022741"/>
    </source>
</evidence>
<dbReference type="GO" id="GO:0005524">
    <property type="term" value="F:ATP binding"/>
    <property type="evidence" value="ECO:0007669"/>
    <property type="project" value="UniProtKB-UniRule"/>
</dbReference>
<dbReference type="GO" id="GO:0005874">
    <property type="term" value="C:microtubule"/>
    <property type="evidence" value="ECO:0007669"/>
    <property type="project" value="UniProtKB-KW"/>
</dbReference>
<evidence type="ECO:0000313" key="14">
    <source>
        <dbReference type="EMBL" id="KAK9864428.1"/>
    </source>
</evidence>
<dbReference type="GO" id="GO:0003777">
    <property type="term" value="F:microtubule motor activity"/>
    <property type="evidence" value="ECO:0007669"/>
    <property type="project" value="InterPro"/>
</dbReference>